<dbReference type="SUPFAM" id="SSF46785">
    <property type="entry name" value="Winged helix' DNA-binding domain"/>
    <property type="match status" value="1"/>
</dbReference>
<dbReference type="eggNOG" id="KOG2165">
    <property type="taxonomic scope" value="Eukaryota"/>
</dbReference>
<keyword evidence="3" id="KW-0498">Mitosis</keyword>
<dbReference type="InterPro" id="IPR036390">
    <property type="entry name" value="WH_DNA-bd_sf"/>
</dbReference>
<keyword evidence="5" id="KW-0131">Cell cycle</keyword>
<evidence type="ECO:0000313" key="9">
    <source>
        <dbReference type="EMBL" id="CCX32745.1"/>
    </source>
</evidence>
<protein>
    <recommendedName>
        <fullName evidence="1">Anaphase-promoting complex subunit 2</fullName>
    </recommendedName>
</protein>
<dbReference type="SUPFAM" id="SSF75632">
    <property type="entry name" value="Cullin homology domain"/>
    <property type="match status" value="1"/>
</dbReference>
<dbReference type="SMART" id="SM00182">
    <property type="entry name" value="CULLIN"/>
    <property type="match status" value="1"/>
</dbReference>
<dbReference type="GO" id="GO:0070979">
    <property type="term" value="P:protein K11-linked ubiquitination"/>
    <property type="evidence" value="ECO:0007669"/>
    <property type="project" value="TreeGrafter"/>
</dbReference>
<dbReference type="GO" id="GO:0031625">
    <property type="term" value="F:ubiquitin protein ligase binding"/>
    <property type="evidence" value="ECO:0007669"/>
    <property type="project" value="InterPro"/>
</dbReference>
<evidence type="ECO:0000256" key="3">
    <source>
        <dbReference type="ARBA" id="ARBA00022776"/>
    </source>
</evidence>
<evidence type="ECO:0000256" key="6">
    <source>
        <dbReference type="PROSITE-ProRule" id="PRU00330"/>
    </source>
</evidence>
<dbReference type="OrthoDB" id="5581181at2759"/>
<accession>U4LTC2</accession>
<dbReference type="PROSITE" id="PS50069">
    <property type="entry name" value="CULLIN_2"/>
    <property type="match status" value="1"/>
</dbReference>
<dbReference type="AlphaFoldDB" id="U4LTC2"/>
<dbReference type="InterPro" id="IPR057975">
    <property type="entry name" value="TPR_ANAPC2"/>
</dbReference>
<keyword evidence="10" id="KW-1185">Reference proteome</keyword>
<feature type="region of interest" description="Disordered" evidence="7">
    <location>
        <begin position="896"/>
        <end position="922"/>
    </location>
</feature>
<evidence type="ECO:0000256" key="1">
    <source>
        <dbReference type="ARBA" id="ARBA00016068"/>
    </source>
</evidence>
<evidence type="ECO:0000256" key="2">
    <source>
        <dbReference type="ARBA" id="ARBA00022618"/>
    </source>
</evidence>
<gene>
    <name evidence="9" type="ORF">PCON_13596</name>
</gene>
<dbReference type="EMBL" id="HF935907">
    <property type="protein sequence ID" value="CCX32745.1"/>
    <property type="molecule type" value="Genomic_DNA"/>
</dbReference>
<evidence type="ECO:0000313" key="10">
    <source>
        <dbReference type="Proteomes" id="UP000018144"/>
    </source>
</evidence>
<evidence type="ECO:0000256" key="7">
    <source>
        <dbReference type="SAM" id="MobiDB-lite"/>
    </source>
</evidence>
<proteinExistence type="inferred from homology"/>
<dbReference type="Gene3D" id="1.20.1310.10">
    <property type="entry name" value="Cullin Repeats"/>
    <property type="match status" value="1"/>
</dbReference>
<dbReference type="STRING" id="1076935.U4LTC2"/>
<dbReference type="InterPro" id="IPR059120">
    <property type="entry name" value="Cullin-like_AB"/>
</dbReference>
<sequence>MATTTHPTIPETRTKIFTSVFPPLSLAAPEPIVPATPSHNYNTRHHSVDPPIQLLPNSQAREAKAWLLATGYLRFPSNYAPARDPSGSASGGTFGGHIGAGAGANYNHTELPGSVREWIEWKGLPGREVQEALRYLVVEGGGRERLLEWFMDETRRHLMSVVKGVSVPTELAEDGDYSCLLEDILVKLRTAQSIYLYILKTFILLPRVDTSSPRKNSRRRAKDHEQELDDNDPRIKSFLRSLNAVISHSLPDPHWSNLVYTVFLDLCAWAVGLHQPSEDAMSQEDDATVKDDTETMIIDDDRTYDKLSFATETDLDGDSILVTTDEGDHIVPEDFDGMDDFTRYKNTPRGPKHDARRKVLRLWRDMEKLGIGGAGRRGERVFAEVINTLITNYINDRFARQWQSPSTASAELDQWIETVLGSLIVDVLFSSTVRDAEGDARLDKLSPRESLRVSRESLVKRRLTGMDIDFGFGAGEEEEKRRREDLSSWKKIALGRLGRLRVKELFEIIVDWPDSLGGVEDLKAYITTPERRLHVTKTFSNTLEDRIMHPGASTIDVVAAYIRLIRAFTLLDPRGVLLDRVSRAVRRYLRERDDTVKAIVRGVMSDILTNHKPTDIDELAHELSKGIPTTASGSNGLDEMDFDDMTWVPDPVDAGPEFRRSKGLDVVGSLFSLYESKEVWLKEIRTILSQRFLDTAHYEFEQESRIIELLKLRFGDHAIQPCDVMTKDMADSKRLDAAIKDSLQQQSQPSDPEFRAKILSRYYWINLKQEPFLIPSPIKTLMATYSSSFEKLKSKRCLEWLLPIGHVEIELELQDRTIHIPHASPAQAAVIYAFNDTGVDLPSDGPKAMAFEQLQQELQMADDTLASSITFWIEKQVLVESSSRVYTVLETLDSSMETVEQEGEQEGTEEEERKQEEEKRQEKAVIEQFVKGMLMNGGSMPGDRISMMLGMLVPGGLGGVWRRTE</sequence>
<dbReference type="Pfam" id="PF26557">
    <property type="entry name" value="Cullin_AB"/>
    <property type="match status" value="1"/>
</dbReference>
<comment type="similarity">
    <text evidence="6">Belongs to the cullin family.</text>
</comment>
<dbReference type="InterPro" id="IPR014786">
    <property type="entry name" value="ANAPC2_C"/>
</dbReference>
<organism evidence="9 10">
    <name type="scientific">Pyronema omphalodes (strain CBS 100304)</name>
    <name type="common">Pyronema confluens</name>
    <dbReference type="NCBI Taxonomy" id="1076935"/>
    <lineage>
        <taxon>Eukaryota</taxon>
        <taxon>Fungi</taxon>
        <taxon>Dikarya</taxon>
        <taxon>Ascomycota</taxon>
        <taxon>Pezizomycotina</taxon>
        <taxon>Pezizomycetes</taxon>
        <taxon>Pezizales</taxon>
        <taxon>Pyronemataceae</taxon>
        <taxon>Pyronema</taxon>
    </lineage>
</organism>
<dbReference type="Gene3D" id="3.30.230.130">
    <property type="entry name" value="Cullin, Chain C, Domain 2"/>
    <property type="match status" value="1"/>
</dbReference>
<evidence type="ECO:0000256" key="5">
    <source>
        <dbReference type="ARBA" id="ARBA00023306"/>
    </source>
</evidence>
<dbReference type="Proteomes" id="UP000018144">
    <property type="component" value="Unassembled WGS sequence"/>
</dbReference>
<dbReference type="PANTHER" id="PTHR45957">
    <property type="entry name" value="ANAPHASE-PROMOTING COMPLEX SUBUNIT 2"/>
    <property type="match status" value="1"/>
</dbReference>
<dbReference type="GO" id="GO:0051301">
    <property type="term" value="P:cell division"/>
    <property type="evidence" value="ECO:0007669"/>
    <property type="project" value="UniProtKB-KW"/>
</dbReference>
<dbReference type="InterPro" id="IPR036388">
    <property type="entry name" value="WH-like_DNA-bd_sf"/>
</dbReference>
<dbReference type="GO" id="GO:0007091">
    <property type="term" value="P:metaphase/anaphase transition of mitotic cell cycle"/>
    <property type="evidence" value="ECO:0007669"/>
    <property type="project" value="TreeGrafter"/>
</dbReference>
<feature type="compositionally biased region" description="Basic and acidic residues" evidence="7">
    <location>
        <begin position="911"/>
        <end position="922"/>
    </location>
</feature>
<dbReference type="Gene3D" id="1.10.10.10">
    <property type="entry name" value="Winged helix-like DNA-binding domain superfamily/Winged helix DNA-binding domain"/>
    <property type="match status" value="1"/>
</dbReference>
<feature type="compositionally biased region" description="Acidic residues" evidence="7">
    <location>
        <begin position="899"/>
        <end position="910"/>
    </location>
</feature>
<dbReference type="InterPro" id="IPR036317">
    <property type="entry name" value="Cullin_homology_sf"/>
</dbReference>
<name>U4LTC2_PYROM</name>
<feature type="domain" description="Cullin family profile" evidence="8">
    <location>
        <begin position="670"/>
        <end position="873"/>
    </location>
</feature>
<dbReference type="GO" id="GO:0005680">
    <property type="term" value="C:anaphase-promoting complex"/>
    <property type="evidence" value="ECO:0007669"/>
    <property type="project" value="TreeGrafter"/>
</dbReference>
<dbReference type="InterPro" id="IPR016158">
    <property type="entry name" value="Cullin_homology"/>
</dbReference>
<dbReference type="PANTHER" id="PTHR45957:SF1">
    <property type="entry name" value="ANAPHASE-PROMOTING COMPLEX SUBUNIT 2"/>
    <property type="match status" value="1"/>
</dbReference>
<keyword evidence="4" id="KW-0833">Ubl conjugation pathway</keyword>
<keyword evidence="2" id="KW-0132">Cell division</keyword>
<dbReference type="GO" id="GO:0006511">
    <property type="term" value="P:ubiquitin-dependent protein catabolic process"/>
    <property type="evidence" value="ECO:0007669"/>
    <property type="project" value="InterPro"/>
</dbReference>
<dbReference type="Pfam" id="PF25773">
    <property type="entry name" value="TPR_ANAPC2"/>
    <property type="match status" value="1"/>
</dbReference>
<evidence type="ECO:0000259" key="8">
    <source>
        <dbReference type="PROSITE" id="PS50069"/>
    </source>
</evidence>
<evidence type="ECO:0000256" key="4">
    <source>
        <dbReference type="ARBA" id="ARBA00022786"/>
    </source>
</evidence>
<dbReference type="Pfam" id="PF08672">
    <property type="entry name" value="ANAPC2"/>
    <property type="match status" value="1"/>
</dbReference>
<reference evidence="9 10" key="1">
    <citation type="journal article" date="2013" name="PLoS Genet.">
        <title>The genome and development-dependent transcriptomes of Pyronema confluens: a window into fungal evolution.</title>
        <authorList>
            <person name="Traeger S."/>
            <person name="Altegoer F."/>
            <person name="Freitag M."/>
            <person name="Gabaldon T."/>
            <person name="Kempken F."/>
            <person name="Kumar A."/>
            <person name="Marcet-Houben M."/>
            <person name="Poggeler S."/>
            <person name="Stajich J.E."/>
            <person name="Nowrousian M."/>
        </authorList>
    </citation>
    <scope>NUCLEOTIDE SEQUENCE [LARGE SCALE GENOMIC DNA]</scope>
    <source>
        <strain evidence="10">CBS 100304</strain>
        <tissue evidence="9">Vegetative mycelium</tissue>
    </source>
</reference>
<dbReference type="InterPro" id="IPR044554">
    <property type="entry name" value="ANAPC2"/>
</dbReference>